<evidence type="ECO:0000256" key="1">
    <source>
        <dbReference type="SAM" id="MobiDB-lite"/>
    </source>
</evidence>
<dbReference type="EMBL" id="ML976993">
    <property type="protein sequence ID" value="KAF1955906.1"/>
    <property type="molecule type" value="Genomic_DNA"/>
</dbReference>
<feature type="compositionally biased region" description="Basic and acidic residues" evidence="1">
    <location>
        <begin position="1"/>
        <end position="24"/>
    </location>
</feature>
<evidence type="ECO:0000313" key="3">
    <source>
        <dbReference type="Proteomes" id="UP000800035"/>
    </source>
</evidence>
<reference evidence="2" key="1">
    <citation type="journal article" date="2020" name="Stud. Mycol.">
        <title>101 Dothideomycetes genomes: a test case for predicting lifestyles and emergence of pathogens.</title>
        <authorList>
            <person name="Haridas S."/>
            <person name="Albert R."/>
            <person name="Binder M."/>
            <person name="Bloem J."/>
            <person name="Labutti K."/>
            <person name="Salamov A."/>
            <person name="Andreopoulos B."/>
            <person name="Baker S."/>
            <person name="Barry K."/>
            <person name="Bills G."/>
            <person name="Bluhm B."/>
            <person name="Cannon C."/>
            <person name="Castanera R."/>
            <person name="Culley D."/>
            <person name="Daum C."/>
            <person name="Ezra D."/>
            <person name="Gonzalez J."/>
            <person name="Henrissat B."/>
            <person name="Kuo A."/>
            <person name="Liang C."/>
            <person name="Lipzen A."/>
            <person name="Lutzoni F."/>
            <person name="Magnuson J."/>
            <person name="Mondo S."/>
            <person name="Nolan M."/>
            <person name="Ohm R."/>
            <person name="Pangilinan J."/>
            <person name="Park H.-J."/>
            <person name="Ramirez L."/>
            <person name="Alfaro M."/>
            <person name="Sun H."/>
            <person name="Tritt A."/>
            <person name="Yoshinaga Y."/>
            <person name="Zwiers L.-H."/>
            <person name="Turgeon B."/>
            <person name="Goodwin S."/>
            <person name="Spatafora J."/>
            <person name="Crous P."/>
            <person name="Grigoriev I."/>
        </authorList>
    </citation>
    <scope>NUCLEOTIDE SEQUENCE</scope>
    <source>
        <strain evidence="2">CBS 675.92</strain>
    </source>
</reference>
<proteinExistence type="predicted"/>
<name>A0A6A5TYX1_9PLEO</name>
<dbReference type="AlphaFoldDB" id="A0A6A5TYX1"/>
<feature type="region of interest" description="Disordered" evidence="1">
    <location>
        <begin position="129"/>
        <end position="155"/>
    </location>
</feature>
<keyword evidence="3" id="KW-1185">Reference proteome</keyword>
<feature type="region of interest" description="Disordered" evidence="1">
    <location>
        <begin position="1"/>
        <end position="38"/>
    </location>
</feature>
<protein>
    <submittedName>
        <fullName evidence="2">Uncharacterized protein</fullName>
    </submittedName>
</protein>
<organism evidence="2 3">
    <name type="scientific">Byssothecium circinans</name>
    <dbReference type="NCBI Taxonomy" id="147558"/>
    <lineage>
        <taxon>Eukaryota</taxon>
        <taxon>Fungi</taxon>
        <taxon>Dikarya</taxon>
        <taxon>Ascomycota</taxon>
        <taxon>Pezizomycotina</taxon>
        <taxon>Dothideomycetes</taxon>
        <taxon>Pleosporomycetidae</taxon>
        <taxon>Pleosporales</taxon>
        <taxon>Massarineae</taxon>
        <taxon>Massarinaceae</taxon>
        <taxon>Byssothecium</taxon>
    </lineage>
</organism>
<dbReference type="Proteomes" id="UP000800035">
    <property type="component" value="Unassembled WGS sequence"/>
</dbReference>
<evidence type="ECO:0000313" key="2">
    <source>
        <dbReference type="EMBL" id="KAF1955906.1"/>
    </source>
</evidence>
<gene>
    <name evidence="2" type="ORF">CC80DRAFT_492844</name>
</gene>
<sequence>MASKRPEEAIANKSKSEEEHELDGKNLANTKGPGNHIPEGVVWKTTTLRSKGSRFKAYTWLDRYGFDTDLDYFTKATSEQVFHILPVLMRELFNEYNPKEPRPRSVAAALADIRELNSLLIVLSDSRLPSGNTGASSNPMPETTGNTSMSDFNTDLSSTDEEYTINDDNSLEIRFIAHKKANRTTLTIHDRVEMVRNAVVKFKPIYPQDNLIINDSQDRALLPEPIQATIFEVLDTRQKFLNYRTRGHPIEQVERNMDYAKALYELEQELGPMVEHDSEDSLRNHAARDIVHVLFGLPHVQP</sequence>
<accession>A0A6A5TYX1</accession>